<protein>
    <recommendedName>
        <fullName evidence="5">Fumarase D</fullName>
        <ecNumber evidence="4">4.2.1.2</ecNumber>
    </recommendedName>
</protein>
<comment type="similarity">
    <text evidence="3">Belongs to the FumD family.</text>
</comment>
<evidence type="ECO:0000313" key="7">
    <source>
        <dbReference type="EMBL" id="MEI2680300.1"/>
    </source>
</evidence>
<evidence type="ECO:0000256" key="1">
    <source>
        <dbReference type="ARBA" id="ARBA00000929"/>
    </source>
</evidence>
<evidence type="ECO:0000313" key="8">
    <source>
        <dbReference type="Proteomes" id="UP001306592"/>
    </source>
</evidence>
<keyword evidence="6" id="KW-0456">Lyase</keyword>
<sequence length="73" mass="8555">MKRDVLSEEYYDEVCRVIGDAAIVLVEAGMDTRRETLAELLKRTRHDRMDADREEQKVLEHAIRLVKPEEKKG</sequence>
<evidence type="ECO:0000256" key="3">
    <source>
        <dbReference type="ARBA" id="ARBA00010181"/>
    </source>
</evidence>
<gene>
    <name evidence="7" type="ORF">V8N49_01250</name>
</gene>
<proteinExistence type="inferred from homology"/>
<organism evidence="7 8">
    <name type="scientific">Erwinia aphidicola</name>
    <dbReference type="NCBI Taxonomy" id="68334"/>
    <lineage>
        <taxon>Bacteria</taxon>
        <taxon>Pseudomonadati</taxon>
        <taxon>Pseudomonadota</taxon>
        <taxon>Gammaproteobacteria</taxon>
        <taxon>Enterobacterales</taxon>
        <taxon>Erwiniaceae</taxon>
        <taxon>Erwinia</taxon>
    </lineage>
</organism>
<name>A0ABU8D9U7_ERWAP</name>
<evidence type="ECO:0000256" key="2">
    <source>
        <dbReference type="ARBA" id="ARBA00003131"/>
    </source>
</evidence>
<comment type="function">
    <text evidence="2">In vitro catalyzes the addition of water to fumarate, forming malate. Cannot catalyze the reverse reaction. Cannot use the cis-isomer maleate as substrate.</text>
</comment>
<evidence type="ECO:0000256" key="5">
    <source>
        <dbReference type="ARBA" id="ARBA00015109"/>
    </source>
</evidence>
<dbReference type="Proteomes" id="UP001306592">
    <property type="component" value="Unassembled WGS sequence"/>
</dbReference>
<reference evidence="7 8" key="1">
    <citation type="submission" date="2024-02" db="EMBL/GenBank/DDBJ databases">
        <title>First report Erwinia aphidicola in onion in Chile.</title>
        <authorList>
            <person name="Valenzuela M."/>
            <person name="Pena M."/>
            <person name="Dutta B."/>
        </authorList>
    </citation>
    <scope>NUCLEOTIDE SEQUENCE [LARGE SCALE GENOMIC DNA]</scope>
    <source>
        <strain evidence="7 8">QCJ3A</strain>
    </source>
</reference>
<comment type="catalytic activity">
    <reaction evidence="1">
        <text>(S)-malate = fumarate + H2O</text>
        <dbReference type="Rhea" id="RHEA:12460"/>
        <dbReference type="ChEBI" id="CHEBI:15377"/>
        <dbReference type="ChEBI" id="CHEBI:15589"/>
        <dbReference type="ChEBI" id="CHEBI:29806"/>
        <dbReference type="EC" id="4.2.1.2"/>
    </reaction>
</comment>
<dbReference type="RefSeq" id="WP_048918073.1">
    <property type="nucleotide sequence ID" value="NZ_CAKKMT010000008.1"/>
</dbReference>
<comment type="caution">
    <text evidence="7">The sequence shown here is derived from an EMBL/GenBank/DDBJ whole genome shotgun (WGS) entry which is preliminary data.</text>
</comment>
<evidence type="ECO:0000256" key="6">
    <source>
        <dbReference type="ARBA" id="ARBA00023239"/>
    </source>
</evidence>
<dbReference type="InterPro" id="IPR024493">
    <property type="entry name" value="FumD"/>
</dbReference>
<dbReference type="Pfam" id="PF10965">
    <property type="entry name" value="DUF2767"/>
    <property type="match status" value="1"/>
</dbReference>
<accession>A0ABU8D9U7</accession>
<dbReference type="EMBL" id="JBANEI010000001">
    <property type="protein sequence ID" value="MEI2680300.1"/>
    <property type="molecule type" value="Genomic_DNA"/>
</dbReference>
<evidence type="ECO:0000256" key="4">
    <source>
        <dbReference type="ARBA" id="ARBA00012921"/>
    </source>
</evidence>
<keyword evidence="8" id="KW-1185">Reference proteome</keyword>
<dbReference type="EC" id="4.2.1.2" evidence="4"/>